<dbReference type="Proteomes" id="UP001164390">
    <property type="component" value="Chromosome"/>
</dbReference>
<feature type="chain" id="PRO_5041418206" description="Peptidase inhibitor family I36" evidence="1">
    <location>
        <begin position="28"/>
        <end position="143"/>
    </location>
</feature>
<feature type="signal peptide" evidence="1">
    <location>
        <begin position="1"/>
        <end position="27"/>
    </location>
</feature>
<evidence type="ECO:0000256" key="1">
    <source>
        <dbReference type="SAM" id="SignalP"/>
    </source>
</evidence>
<evidence type="ECO:0008006" key="4">
    <source>
        <dbReference type="Google" id="ProtNLM"/>
    </source>
</evidence>
<reference evidence="2" key="1">
    <citation type="submission" date="2022-01" db="EMBL/GenBank/DDBJ databases">
        <title>Nocardioidaceae gen. sp. A5X3R13.</title>
        <authorList>
            <person name="Lopez Marin M.A."/>
            <person name="Uhlik O."/>
        </authorList>
    </citation>
    <scope>NUCLEOTIDE SEQUENCE</scope>
    <source>
        <strain evidence="2">A5X3R13</strain>
    </source>
</reference>
<dbReference type="KEGG" id="sgrg:L0C25_11395"/>
<gene>
    <name evidence="2" type="ORF">L0C25_11395</name>
</gene>
<dbReference type="EMBL" id="CP094970">
    <property type="protein sequence ID" value="UYM07642.1"/>
    <property type="molecule type" value="Genomic_DNA"/>
</dbReference>
<accession>A0AA46TLS1</accession>
<sequence length="143" mass="15325">MKRLLAIFAMMAAIGAVLFVGSGSASAGTIDDKDYPTCGAGGFCVWDGTDGSQITRFRAVGNDAWPPSMVNDDNWWRNNGYYQPGADHVRIYDSYTSPDAVTLCIHRGAKGSSHESGATKAADDRGNYHRWGGECTAGEPQLN</sequence>
<protein>
    <recommendedName>
        <fullName evidence="4">Peptidase inhibitor family I36</fullName>
    </recommendedName>
</protein>
<dbReference type="RefSeq" id="WP_271636618.1">
    <property type="nucleotide sequence ID" value="NZ_CP094970.1"/>
</dbReference>
<name>A0AA46TLS1_9ACTN</name>
<proteinExistence type="predicted"/>
<keyword evidence="1" id="KW-0732">Signal</keyword>
<dbReference type="AlphaFoldDB" id="A0AA46TLS1"/>
<evidence type="ECO:0000313" key="3">
    <source>
        <dbReference type="Proteomes" id="UP001164390"/>
    </source>
</evidence>
<organism evidence="2 3">
    <name type="scientific">Solicola gregarius</name>
    <dbReference type="NCBI Taxonomy" id="2908642"/>
    <lineage>
        <taxon>Bacteria</taxon>
        <taxon>Bacillati</taxon>
        <taxon>Actinomycetota</taxon>
        <taxon>Actinomycetes</taxon>
        <taxon>Propionibacteriales</taxon>
        <taxon>Nocardioidaceae</taxon>
        <taxon>Solicola</taxon>
    </lineage>
</organism>
<evidence type="ECO:0000313" key="2">
    <source>
        <dbReference type="EMBL" id="UYM07642.1"/>
    </source>
</evidence>
<keyword evidence="3" id="KW-1185">Reference proteome</keyword>